<gene>
    <name evidence="2" type="ORF">C7M84_024309</name>
</gene>
<accession>A0A423U1E8</accession>
<dbReference type="EMBL" id="QCYY01000811">
    <property type="protein sequence ID" value="ROT82525.1"/>
    <property type="molecule type" value="Genomic_DNA"/>
</dbReference>
<feature type="region of interest" description="Disordered" evidence="1">
    <location>
        <begin position="1"/>
        <end position="22"/>
    </location>
</feature>
<comment type="caution">
    <text evidence="2">The sequence shown here is derived from an EMBL/GenBank/DDBJ whole genome shotgun (WGS) entry which is preliminary data.</text>
</comment>
<evidence type="ECO:0000313" key="2">
    <source>
        <dbReference type="EMBL" id="ROT82525.1"/>
    </source>
</evidence>
<evidence type="ECO:0000313" key="3">
    <source>
        <dbReference type="Proteomes" id="UP000283509"/>
    </source>
</evidence>
<proteinExistence type="predicted"/>
<organism evidence="2 3">
    <name type="scientific">Penaeus vannamei</name>
    <name type="common">Whiteleg shrimp</name>
    <name type="synonym">Litopenaeus vannamei</name>
    <dbReference type="NCBI Taxonomy" id="6689"/>
    <lineage>
        <taxon>Eukaryota</taxon>
        <taxon>Metazoa</taxon>
        <taxon>Ecdysozoa</taxon>
        <taxon>Arthropoda</taxon>
        <taxon>Crustacea</taxon>
        <taxon>Multicrustacea</taxon>
        <taxon>Malacostraca</taxon>
        <taxon>Eumalacostraca</taxon>
        <taxon>Eucarida</taxon>
        <taxon>Decapoda</taxon>
        <taxon>Dendrobranchiata</taxon>
        <taxon>Penaeoidea</taxon>
        <taxon>Penaeidae</taxon>
        <taxon>Penaeus</taxon>
    </lineage>
</organism>
<feature type="compositionally biased region" description="Basic and acidic residues" evidence="1">
    <location>
        <begin position="213"/>
        <end position="222"/>
    </location>
</feature>
<keyword evidence="3" id="KW-1185">Reference proteome</keyword>
<dbReference type="AlphaFoldDB" id="A0A423U1E8"/>
<name>A0A423U1E8_PENVA</name>
<reference evidence="2 3" key="2">
    <citation type="submission" date="2019-01" db="EMBL/GenBank/DDBJ databases">
        <title>The decoding of complex shrimp genome reveals the adaptation for benthos swimmer, frequently molting mechanism and breeding impact on genome.</title>
        <authorList>
            <person name="Sun Y."/>
            <person name="Gao Y."/>
            <person name="Yu Y."/>
        </authorList>
    </citation>
    <scope>NUCLEOTIDE SEQUENCE [LARGE SCALE GENOMIC DNA]</scope>
    <source>
        <tissue evidence="2">Muscle</tissue>
    </source>
</reference>
<feature type="region of interest" description="Disordered" evidence="1">
    <location>
        <begin position="150"/>
        <end position="196"/>
    </location>
</feature>
<reference evidence="2 3" key="1">
    <citation type="submission" date="2018-04" db="EMBL/GenBank/DDBJ databases">
        <authorList>
            <person name="Zhang X."/>
            <person name="Yuan J."/>
            <person name="Li F."/>
            <person name="Xiang J."/>
        </authorList>
    </citation>
    <scope>NUCLEOTIDE SEQUENCE [LARGE SCALE GENOMIC DNA]</scope>
    <source>
        <tissue evidence="2">Muscle</tissue>
    </source>
</reference>
<dbReference type="OrthoDB" id="444379at2759"/>
<evidence type="ECO:0000256" key="1">
    <source>
        <dbReference type="SAM" id="MobiDB-lite"/>
    </source>
</evidence>
<protein>
    <submittedName>
        <fullName evidence="2">Uncharacterized protein</fullName>
    </submittedName>
</protein>
<dbReference type="Proteomes" id="UP000283509">
    <property type="component" value="Unassembled WGS sequence"/>
</dbReference>
<feature type="region of interest" description="Disordered" evidence="1">
    <location>
        <begin position="213"/>
        <end position="233"/>
    </location>
</feature>
<sequence length="430" mass="46633">MSTLVHKPLAQRLPIKQPAHPYSDQVCSARPKPFLPPDARPSGQSALSLMWLSHEPFAAALPPRPRSGFAFAVNNPGADRGSCSLACSVQPGDARGRPHAPSRPNGRGAALSCACVIVHCIRSLLSHISRGENAVGVRQASGVRQIFPPPAAACWPEPRAPPGVRRRSVSRGSGGRRSGDSGSSDGGTGSGFALTRLRGPVGRDQVRFLDRHRQRPIDHSEALRPGPPDPATSVTEYAYVHHQVKIVGEASVPLTLGTGRASHEVLFSFLVTSDSSRDILAMDFLTDFQCELTLDAEMSMSMSRQPQAPRQKYPSPYLALKVSSGKDKSFRSKFVVDTGARNTISLQRAESNGLKLDKPFSRHGHRCHKVSDKVVISSGEFSRQLIDPQCFSLGKICKLGEKGLKRTVISLKDWTMTFKNNKGDITLPFL</sequence>